<dbReference type="GO" id="GO:0008909">
    <property type="term" value="F:isochorismate synthase activity"/>
    <property type="evidence" value="ECO:0007669"/>
    <property type="project" value="UniProtKB-EC"/>
</dbReference>
<evidence type="ECO:0000256" key="2">
    <source>
        <dbReference type="ARBA" id="ARBA00005297"/>
    </source>
</evidence>
<evidence type="ECO:0000259" key="6">
    <source>
        <dbReference type="Pfam" id="PF00425"/>
    </source>
</evidence>
<dbReference type="EC" id="5.4.4.2" evidence="3"/>
<organism evidence="7 8">
    <name type="scientific">Cochleicola gelatinilyticus</name>
    <dbReference type="NCBI Taxonomy" id="1763537"/>
    <lineage>
        <taxon>Bacteria</taxon>
        <taxon>Pseudomonadati</taxon>
        <taxon>Bacteroidota</taxon>
        <taxon>Flavobacteriia</taxon>
        <taxon>Flavobacteriales</taxon>
        <taxon>Flavobacteriaceae</taxon>
        <taxon>Cochleicola</taxon>
    </lineage>
</organism>
<evidence type="ECO:0000256" key="4">
    <source>
        <dbReference type="ARBA" id="ARBA00023235"/>
    </source>
</evidence>
<sequence>MNYNSLVQQVENHYKDRKPFVLFCPPESDNIQVYLQKDSTLYTTNDFSENGFVFAPFDFNGEAICMPVSKCDCSEVSFQKETIEEYTITASEDHIEKEAYLELVRAAMTEISGKKAKKIVTSRPHTLNSKPLQLSLLLKRLLQLYPGALRYIWFHPKTDLWCGATPETLLETNGISFKTMALAGTRKINEKRPPDWTHKEIDEQQLVTDAIVQSLQRVTSVVRLSKTYTQKAGSLAHLKTDITGVLKNGKTNLATIVGTLHPTPAVCGTPQKKAKSFILEREKYQREYYTGFLGPIDQLSQSGRLFVNLRCMKITDTTITIYVGGGITAASIPEDEWNETQHKLGTMMQVVQPML</sequence>
<dbReference type="SUPFAM" id="SSF56322">
    <property type="entry name" value="ADC synthase"/>
    <property type="match status" value="1"/>
</dbReference>
<gene>
    <name evidence="7" type="ORF">ULVI_09670</name>
</gene>
<accession>A0A167HPW4</accession>
<reference evidence="7 8" key="1">
    <citation type="submission" date="2016-02" db="EMBL/GenBank/DDBJ databases">
        <title>Ulvibacter sp. LPB0005, isolated from Thais luteostoma.</title>
        <authorList>
            <person name="Shin S.-K."/>
            <person name="Yi H."/>
        </authorList>
    </citation>
    <scope>NUCLEOTIDE SEQUENCE [LARGE SCALE GENOMIC DNA]</scope>
    <source>
        <strain evidence="7 8">LPB0005</strain>
    </source>
</reference>
<dbReference type="PANTHER" id="PTHR42839:SF2">
    <property type="entry name" value="ISOCHORISMATE SYNTHASE ENTC"/>
    <property type="match status" value="1"/>
</dbReference>
<dbReference type="Proteomes" id="UP000077013">
    <property type="component" value="Unassembled WGS sequence"/>
</dbReference>
<dbReference type="InterPro" id="IPR015890">
    <property type="entry name" value="Chorismate_C"/>
</dbReference>
<dbReference type="PANTHER" id="PTHR42839">
    <property type="entry name" value="ISOCHORISMATE SYNTHASE ENTC"/>
    <property type="match status" value="1"/>
</dbReference>
<dbReference type="NCBIfam" id="TIGR00543">
    <property type="entry name" value="isochor_syn"/>
    <property type="match status" value="1"/>
</dbReference>
<feature type="domain" description="Chorismate-utilising enzyme C-terminal" evidence="6">
    <location>
        <begin position="97"/>
        <end position="343"/>
    </location>
</feature>
<dbReference type="Pfam" id="PF00425">
    <property type="entry name" value="Chorismate_bind"/>
    <property type="match status" value="1"/>
</dbReference>
<dbReference type="InterPro" id="IPR004561">
    <property type="entry name" value="IsoChor_synthase"/>
</dbReference>
<keyword evidence="8" id="KW-1185">Reference proteome</keyword>
<evidence type="ECO:0000313" key="7">
    <source>
        <dbReference type="EMBL" id="OAB78839.1"/>
    </source>
</evidence>
<evidence type="ECO:0000256" key="5">
    <source>
        <dbReference type="ARBA" id="ARBA00041564"/>
    </source>
</evidence>
<comment type="catalytic activity">
    <reaction evidence="1">
        <text>chorismate = isochorismate</text>
        <dbReference type="Rhea" id="RHEA:18985"/>
        <dbReference type="ChEBI" id="CHEBI:29748"/>
        <dbReference type="ChEBI" id="CHEBI:29780"/>
        <dbReference type="EC" id="5.4.4.2"/>
    </reaction>
</comment>
<dbReference type="EMBL" id="LRXL01000037">
    <property type="protein sequence ID" value="OAB78839.1"/>
    <property type="molecule type" value="Genomic_DNA"/>
</dbReference>
<protein>
    <recommendedName>
        <fullName evidence="3">isochorismate synthase</fullName>
        <ecNumber evidence="3">5.4.4.2</ecNumber>
    </recommendedName>
    <alternativeName>
        <fullName evidence="5">Isochorismate mutase</fullName>
    </alternativeName>
</protein>
<dbReference type="OrthoDB" id="9806579at2"/>
<keyword evidence="4" id="KW-0413">Isomerase</keyword>
<evidence type="ECO:0000313" key="8">
    <source>
        <dbReference type="Proteomes" id="UP000077013"/>
    </source>
</evidence>
<proteinExistence type="inferred from homology"/>
<name>A0A167HPW4_9FLAO</name>
<dbReference type="InterPro" id="IPR005801">
    <property type="entry name" value="ADC_synthase"/>
</dbReference>
<evidence type="ECO:0000256" key="1">
    <source>
        <dbReference type="ARBA" id="ARBA00000799"/>
    </source>
</evidence>
<dbReference type="STRING" id="1763537.ULVI_09670"/>
<comment type="caution">
    <text evidence="7">The sequence shown here is derived from an EMBL/GenBank/DDBJ whole genome shotgun (WGS) entry which is preliminary data.</text>
</comment>
<dbReference type="RefSeq" id="WP_068592228.1">
    <property type="nucleotide sequence ID" value="NZ_LRXL01000037.1"/>
</dbReference>
<dbReference type="Gene3D" id="3.60.120.10">
    <property type="entry name" value="Anthranilate synthase"/>
    <property type="match status" value="1"/>
</dbReference>
<comment type="similarity">
    <text evidence="2">Belongs to the isochorismate synthase family.</text>
</comment>
<dbReference type="AlphaFoldDB" id="A0A167HPW4"/>
<evidence type="ECO:0000256" key="3">
    <source>
        <dbReference type="ARBA" id="ARBA00012824"/>
    </source>
</evidence>